<dbReference type="AlphaFoldDB" id="A0A4R2P7B2"/>
<dbReference type="Pfam" id="PF04134">
    <property type="entry name" value="DCC1-like"/>
    <property type="match status" value="1"/>
</dbReference>
<comment type="caution">
    <text evidence="2">The sequence shown here is derived from an EMBL/GenBank/DDBJ whole genome shotgun (WGS) entry which is preliminary data.</text>
</comment>
<feature type="region of interest" description="Disordered" evidence="1">
    <location>
        <begin position="1"/>
        <end position="26"/>
    </location>
</feature>
<dbReference type="InParanoid" id="A0A4R2P7B2"/>
<evidence type="ECO:0000256" key="1">
    <source>
        <dbReference type="SAM" id="MobiDB-lite"/>
    </source>
</evidence>
<gene>
    <name evidence="2" type="ORF">EV659_11372</name>
</gene>
<sequence>MTQTSERSDPTGADAQGATAEAKDGPGAAPGLTTFYNEACPVCSAEINHYRDEADAAGAPLAWVDISTEGADLARHGVTQEMAYRRLYAVDEHDTLLVGLDAFIAIWRRLPKRRWHLLADAVSLPGVNPVMSWGYEHVAARAIYGWNKRRLAREARERRRPSGRTGLARRRAARVTGDGPGDG</sequence>
<protein>
    <submittedName>
        <fullName evidence="2">Putative DCC family thiol-disulfide oxidoreductase YuxK</fullName>
    </submittedName>
</protein>
<feature type="region of interest" description="Disordered" evidence="1">
    <location>
        <begin position="155"/>
        <end position="183"/>
    </location>
</feature>
<dbReference type="InterPro" id="IPR007263">
    <property type="entry name" value="DCC1-like"/>
</dbReference>
<dbReference type="RefSeq" id="WP_165878912.1">
    <property type="nucleotide sequence ID" value="NZ_JACIGF010000013.1"/>
</dbReference>
<reference evidence="2 3" key="1">
    <citation type="submission" date="2019-03" db="EMBL/GenBank/DDBJ databases">
        <title>Genomic Encyclopedia of Type Strains, Phase IV (KMG-IV): sequencing the most valuable type-strain genomes for metagenomic binning, comparative biology and taxonomic classification.</title>
        <authorList>
            <person name="Goeker M."/>
        </authorList>
    </citation>
    <scope>NUCLEOTIDE SEQUENCE [LARGE SCALE GENOMIC DNA]</scope>
    <source>
        <strain evidence="2 3">DSM 2132</strain>
    </source>
</reference>
<evidence type="ECO:0000313" key="2">
    <source>
        <dbReference type="EMBL" id="TCP30819.1"/>
    </source>
</evidence>
<dbReference type="GO" id="GO:0015035">
    <property type="term" value="F:protein-disulfide reductase activity"/>
    <property type="evidence" value="ECO:0007669"/>
    <property type="project" value="InterPro"/>
</dbReference>
<evidence type="ECO:0000313" key="3">
    <source>
        <dbReference type="Proteomes" id="UP000295399"/>
    </source>
</evidence>
<dbReference type="Proteomes" id="UP000295399">
    <property type="component" value="Unassembled WGS sequence"/>
</dbReference>
<proteinExistence type="predicted"/>
<keyword evidence="3" id="KW-1185">Reference proteome</keyword>
<accession>A0A4R2P7B2</accession>
<dbReference type="EMBL" id="SLXO01000013">
    <property type="protein sequence ID" value="TCP30819.1"/>
    <property type="molecule type" value="Genomic_DNA"/>
</dbReference>
<feature type="compositionally biased region" description="Basic residues" evidence="1">
    <location>
        <begin position="158"/>
        <end position="173"/>
    </location>
</feature>
<name>A0A4R2P7B2_RHOSA</name>
<organism evidence="2 3">
    <name type="scientific">Rhodothalassium salexigens DSM 2132</name>
    <dbReference type="NCBI Taxonomy" id="1188247"/>
    <lineage>
        <taxon>Bacteria</taxon>
        <taxon>Pseudomonadati</taxon>
        <taxon>Pseudomonadota</taxon>
        <taxon>Alphaproteobacteria</taxon>
        <taxon>Rhodothalassiales</taxon>
        <taxon>Rhodothalassiaceae</taxon>
        <taxon>Rhodothalassium</taxon>
    </lineage>
</organism>